<dbReference type="PROSITE" id="PS51123">
    <property type="entry name" value="OMPA_2"/>
    <property type="match status" value="1"/>
</dbReference>
<dbReference type="PANTHER" id="PTHR30329:SF21">
    <property type="entry name" value="LIPOPROTEIN YIAD-RELATED"/>
    <property type="match status" value="1"/>
</dbReference>
<dbReference type="EMBL" id="JAXCEH010000005">
    <property type="protein sequence ID" value="MFA1554168.1"/>
    <property type="molecule type" value="Genomic_DNA"/>
</dbReference>
<dbReference type="Proteomes" id="UP001569904">
    <property type="component" value="Unassembled WGS sequence"/>
</dbReference>
<dbReference type="RefSeq" id="WP_371940559.1">
    <property type="nucleotide sequence ID" value="NZ_JAXCEH010000005.1"/>
</dbReference>
<evidence type="ECO:0000256" key="5">
    <source>
        <dbReference type="SAM" id="MobiDB-lite"/>
    </source>
</evidence>
<comment type="subcellular location">
    <subcellularLocation>
        <location evidence="1">Cell outer membrane</location>
    </subcellularLocation>
</comment>
<feature type="domain" description="OmpA-like" evidence="6">
    <location>
        <begin position="171"/>
        <end position="289"/>
    </location>
</feature>
<dbReference type="CDD" id="cd07185">
    <property type="entry name" value="OmpA_C-like"/>
    <property type="match status" value="1"/>
</dbReference>
<reference evidence="7 8" key="1">
    <citation type="submission" date="2023-11" db="EMBL/GenBank/DDBJ databases">
        <title>Actinomadura monticuli sp. nov., isolated from volcanic ash.</title>
        <authorList>
            <person name="Lee S.D."/>
            <person name="Yang H."/>
            <person name="Kim I.S."/>
        </authorList>
    </citation>
    <scope>NUCLEOTIDE SEQUENCE [LARGE SCALE GENOMIC DNA]</scope>
    <source>
        <strain evidence="7 8">DSM 45346</strain>
    </source>
</reference>
<evidence type="ECO:0000256" key="4">
    <source>
        <dbReference type="PROSITE-ProRule" id="PRU00473"/>
    </source>
</evidence>
<dbReference type="PANTHER" id="PTHR30329">
    <property type="entry name" value="STATOR ELEMENT OF FLAGELLAR MOTOR COMPLEX"/>
    <property type="match status" value="1"/>
</dbReference>
<sequence>MAHHAGPAHVELLALSRTSGTTVTGQFRVVNDGQSPMKLQISFFEGGREGDINSLEANGIGLLDGAGGKLYMPLRRADGTCLCSDPGGEEVAPRGSVDIYAVFPAPPAGVKRATVTIPLTVPMQDVPISDGPVRPLPDQTVDPASVKLAAPRVLTVAGVAEGDDQSVDEDGDERAVRLSSDVLFALNKADLTAKADALLRGVAKQIDASNGTVVKVDGYTDSSGDDAINRPLSHRRAKAVADRLKGLVTRAGVAYRTAGHGSADPVASNDSDSGRRKNRRVTVSFPLPAPPPAPTSGRAYSWSPGKPASSRTARFTPAAAKDLQIQVNSLHRDPAGLTTLVWTLRNNGRSQADVHSRFELDLYYNGRMTPMPNSTDGISVLDTADNVWYYPLRASSMECLCTTLLRSDAKQTLDPGESMTFSGVYRLPAQADTVDIDIPWDGEPGARIKGIAVR</sequence>
<evidence type="ECO:0000259" key="6">
    <source>
        <dbReference type="PROSITE" id="PS51123"/>
    </source>
</evidence>
<dbReference type="Gene3D" id="3.30.1330.60">
    <property type="entry name" value="OmpA-like domain"/>
    <property type="match status" value="1"/>
</dbReference>
<keyword evidence="3" id="KW-0998">Cell outer membrane</keyword>
<evidence type="ECO:0000313" key="7">
    <source>
        <dbReference type="EMBL" id="MFA1554168.1"/>
    </source>
</evidence>
<gene>
    <name evidence="7" type="ORF">SM436_10775</name>
</gene>
<evidence type="ECO:0000256" key="3">
    <source>
        <dbReference type="ARBA" id="ARBA00023237"/>
    </source>
</evidence>
<name>A0ABV4QU87_9ACTN</name>
<dbReference type="PRINTS" id="PR01021">
    <property type="entry name" value="OMPADOMAIN"/>
</dbReference>
<keyword evidence="2 4" id="KW-0472">Membrane</keyword>
<dbReference type="SUPFAM" id="SSF103088">
    <property type="entry name" value="OmpA-like"/>
    <property type="match status" value="1"/>
</dbReference>
<organism evidence="7 8">
    <name type="scientific">Actinomadura chokoriensis</name>
    <dbReference type="NCBI Taxonomy" id="454156"/>
    <lineage>
        <taxon>Bacteria</taxon>
        <taxon>Bacillati</taxon>
        <taxon>Actinomycetota</taxon>
        <taxon>Actinomycetes</taxon>
        <taxon>Streptosporangiales</taxon>
        <taxon>Thermomonosporaceae</taxon>
        <taxon>Actinomadura</taxon>
    </lineage>
</organism>
<feature type="region of interest" description="Disordered" evidence="5">
    <location>
        <begin position="259"/>
        <end position="311"/>
    </location>
</feature>
<proteinExistence type="predicted"/>
<accession>A0ABV4QU87</accession>
<keyword evidence="8" id="KW-1185">Reference proteome</keyword>
<dbReference type="InterPro" id="IPR036737">
    <property type="entry name" value="OmpA-like_sf"/>
</dbReference>
<dbReference type="InterPro" id="IPR006665">
    <property type="entry name" value="OmpA-like"/>
</dbReference>
<dbReference type="InterPro" id="IPR050330">
    <property type="entry name" value="Bact_OuterMem_StrucFunc"/>
</dbReference>
<evidence type="ECO:0000256" key="1">
    <source>
        <dbReference type="ARBA" id="ARBA00004442"/>
    </source>
</evidence>
<dbReference type="Pfam" id="PF00691">
    <property type="entry name" value="OmpA"/>
    <property type="match status" value="1"/>
</dbReference>
<dbReference type="InterPro" id="IPR006664">
    <property type="entry name" value="OMP_bac"/>
</dbReference>
<protein>
    <submittedName>
        <fullName evidence="7">OmpA family protein</fullName>
    </submittedName>
</protein>
<evidence type="ECO:0000313" key="8">
    <source>
        <dbReference type="Proteomes" id="UP001569904"/>
    </source>
</evidence>
<comment type="caution">
    <text evidence="7">The sequence shown here is derived from an EMBL/GenBank/DDBJ whole genome shotgun (WGS) entry which is preliminary data.</text>
</comment>
<evidence type="ECO:0000256" key="2">
    <source>
        <dbReference type="ARBA" id="ARBA00023136"/>
    </source>
</evidence>